<protein>
    <submittedName>
        <fullName evidence="2">Uncharacterized protein</fullName>
    </submittedName>
</protein>
<evidence type="ECO:0000313" key="3">
    <source>
        <dbReference type="Proteomes" id="UP000823388"/>
    </source>
</evidence>
<dbReference type="Proteomes" id="UP000823388">
    <property type="component" value="Chromosome 2K"/>
</dbReference>
<sequence length="109" mass="11348">MGAPPAGRPARPPHPRWERRRAPGPCAPSSPAALGARATGPSASTPPLRAVLGEQATGLSASAFPCAGSAGQDARRTAASLRGARKKTMLQERISTRGKFVFQRHSVIK</sequence>
<dbReference type="AlphaFoldDB" id="A0A8T0WC40"/>
<feature type="compositionally biased region" description="Low complexity" evidence="1">
    <location>
        <begin position="23"/>
        <end position="36"/>
    </location>
</feature>
<feature type="region of interest" description="Disordered" evidence="1">
    <location>
        <begin position="1"/>
        <end position="48"/>
    </location>
</feature>
<feature type="compositionally biased region" description="Pro residues" evidence="1">
    <location>
        <begin position="1"/>
        <end position="10"/>
    </location>
</feature>
<accession>A0A8T0WC40</accession>
<reference evidence="2" key="1">
    <citation type="submission" date="2020-05" db="EMBL/GenBank/DDBJ databases">
        <title>WGS assembly of Panicum virgatum.</title>
        <authorList>
            <person name="Lovell J.T."/>
            <person name="Jenkins J."/>
            <person name="Shu S."/>
            <person name="Juenger T.E."/>
            <person name="Schmutz J."/>
        </authorList>
    </citation>
    <scope>NUCLEOTIDE SEQUENCE</scope>
    <source>
        <strain evidence="2">AP13</strain>
    </source>
</reference>
<evidence type="ECO:0000256" key="1">
    <source>
        <dbReference type="SAM" id="MobiDB-lite"/>
    </source>
</evidence>
<gene>
    <name evidence="2" type="ORF">PVAP13_2KG376305</name>
</gene>
<dbReference type="EMBL" id="CM029039">
    <property type="protein sequence ID" value="KAG2644768.1"/>
    <property type="molecule type" value="Genomic_DNA"/>
</dbReference>
<proteinExistence type="predicted"/>
<keyword evidence="3" id="KW-1185">Reference proteome</keyword>
<name>A0A8T0WC40_PANVG</name>
<feature type="region of interest" description="Disordered" evidence="1">
    <location>
        <begin position="63"/>
        <end position="84"/>
    </location>
</feature>
<comment type="caution">
    <text evidence="2">The sequence shown here is derived from an EMBL/GenBank/DDBJ whole genome shotgun (WGS) entry which is preliminary data.</text>
</comment>
<organism evidence="2 3">
    <name type="scientific">Panicum virgatum</name>
    <name type="common">Blackwell switchgrass</name>
    <dbReference type="NCBI Taxonomy" id="38727"/>
    <lineage>
        <taxon>Eukaryota</taxon>
        <taxon>Viridiplantae</taxon>
        <taxon>Streptophyta</taxon>
        <taxon>Embryophyta</taxon>
        <taxon>Tracheophyta</taxon>
        <taxon>Spermatophyta</taxon>
        <taxon>Magnoliopsida</taxon>
        <taxon>Liliopsida</taxon>
        <taxon>Poales</taxon>
        <taxon>Poaceae</taxon>
        <taxon>PACMAD clade</taxon>
        <taxon>Panicoideae</taxon>
        <taxon>Panicodae</taxon>
        <taxon>Paniceae</taxon>
        <taxon>Panicinae</taxon>
        <taxon>Panicum</taxon>
        <taxon>Panicum sect. Hiantes</taxon>
    </lineage>
</organism>
<evidence type="ECO:0000313" key="2">
    <source>
        <dbReference type="EMBL" id="KAG2644768.1"/>
    </source>
</evidence>